<feature type="domain" description="Protein kinase" evidence="1">
    <location>
        <begin position="1"/>
        <end position="123"/>
    </location>
</feature>
<proteinExistence type="predicted"/>
<dbReference type="Pfam" id="PF00069">
    <property type="entry name" value="Pkinase"/>
    <property type="match status" value="1"/>
</dbReference>
<protein>
    <recommendedName>
        <fullName evidence="1">Protein kinase domain-containing protein</fullName>
    </recommendedName>
</protein>
<dbReference type="Gramene" id="Pp3c20_1301V3.1">
    <property type="protein sequence ID" value="PAC:32947930.CDS.1"/>
    <property type="gene ID" value="Pp3c20_1301"/>
</dbReference>
<dbReference type="PROSITE" id="PS50011">
    <property type="entry name" value="PROTEIN_KINASE_DOM"/>
    <property type="match status" value="1"/>
</dbReference>
<reference evidence="2 4" key="2">
    <citation type="journal article" date="2018" name="Plant J.">
        <title>The Physcomitrella patens chromosome-scale assembly reveals moss genome structure and evolution.</title>
        <authorList>
            <person name="Lang D."/>
            <person name="Ullrich K.K."/>
            <person name="Murat F."/>
            <person name="Fuchs J."/>
            <person name="Jenkins J."/>
            <person name="Haas F.B."/>
            <person name="Piednoel M."/>
            <person name="Gundlach H."/>
            <person name="Van Bel M."/>
            <person name="Meyberg R."/>
            <person name="Vives C."/>
            <person name="Morata J."/>
            <person name="Symeonidi A."/>
            <person name="Hiss M."/>
            <person name="Muchero W."/>
            <person name="Kamisugi Y."/>
            <person name="Saleh O."/>
            <person name="Blanc G."/>
            <person name="Decker E.L."/>
            <person name="van Gessel N."/>
            <person name="Grimwood J."/>
            <person name="Hayes R.D."/>
            <person name="Graham S.W."/>
            <person name="Gunter L.E."/>
            <person name="McDaniel S.F."/>
            <person name="Hoernstein S.N.W."/>
            <person name="Larsson A."/>
            <person name="Li F.W."/>
            <person name="Perroud P.F."/>
            <person name="Phillips J."/>
            <person name="Ranjan P."/>
            <person name="Rokshar D.S."/>
            <person name="Rothfels C.J."/>
            <person name="Schneider L."/>
            <person name="Shu S."/>
            <person name="Stevenson D.W."/>
            <person name="Thummler F."/>
            <person name="Tillich M."/>
            <person name="Villarreal Aguilar J.C."/>
            <person name="Widiez T."/>
            <person name="Wong G.K."/>
            <person name="Wymore A."/>
            <person name="Zhang Y."/>
            <person name="Zimmer A.D."/>
            <person name="Quatrano R.S."/>
            <person name="Mayer K.F.X."/>
            <person name="Goodstein D."/>
            <person name="Casacuberta J.M."/>
            <person name="Vandepoele K."/>
            <person name="Reski R."/>
            <person name="Cuming A.C."/>
            <person name="Tuskan G.A."/>
            <person name="Maumus F."/>
            <person name="Salse J."/>
            <person name="Schmutz J."/>
            <person name="Rensing S.A."/>
        </authorList>
    </citation>
    <scope>NUCLEOTIDE SEQUENCE [LARGE SCALE GENOMIC DNA]</scope>
    <source>
        <strain evidence="3 4">cv. Gransden 2004</strain>
    </source>
</reference>
<evidence type="ECO:0000259" key="1">
    <source>
        <dbReference type="PROSITE" id="PS50011"/>
    </source>
</evidence>
<evidence type="ECO:0000313" key="4">
    <source>
        <dbReference type="Proteomes" id="UP000006727"/>
    </source>
</evidence>
<organism evidence="2">
    <name type="scientific">Physcomitrium patens</name>
    <name type="common">Spreading-leaved earth moss</name>
    <name type="synonym">Physcomitrella patens</name>
    <dbReference type="NCBI Taxonomy" id="3218"/>
    <lineage>
        <taxon>Eukaryota</taxon>
        <taxon>Viridiplantae</taxon>
        <taxon>Streptophyta</taxon>
        <taxon>Embryophyta</taxon>
        <taxon>Bryophyta</taxon>
        <taxon>Bryophytina</taxon>
        <taxon>Bryopsida</taxon>
        <taxon>Funariidae</taxon>
        <taxon>Funariales</taxon>
        <taxon>Funariaceae</taxon>
        <taxon>Physcomitrium</taxon>
    </lineage>
</organism>
<evidence type="ECO:0000313" key="2">
    <source>
        <dbReference type="EMBL" id="PNR32596.1"/>
    </source>
</evidence>
<keyword evidence="4" id="KW-1185">Reference proteome</keyword>
<dbReference type="AlphaFoldDB" id="A0A2K1ITJ4"/>
<evidence type="ECO:0000313" key="3">
    <source>
        <dbReference type="EnsemblPlants" id="PAC:32947930.CDS.1"/>
    </source>
</evidence>
<dbReference type="InParanoid" id="A0A2K1ITJ4"/>
<dbReference type="Proteomes" id="UP000006727">
    <property type="component" value="Chromosome 20"/>
</dbReference>
<dbReference type="GO" id="GO:0004672">
    <property type="term" value="F:protein kinase activity"/>
    <property type="evidence" value="ECO:0007669"/>
    <property type="project" value="InterPro"/>
</dbReference>
<dbReference type="EnsemblPlants" id="Pp3c20_1301V3.1">
    <property type="protein sequence ID" value="PAC:32947930.CDS.1"/>
    <property type="gene ID" value="Pp3c20_1301"/>
</dbReference>
<dbReference type="InterPro" id="IPR011009">
    <property type="entry name" value="Kinase-like_dom_sf"/>
</dbReference>
<sequence>MDVELNKKIIKEVSILASLSHLNLITYYFAIKSSTNRSIEFSLSEDKKESLYIEMNLMQKNLNNMLEIKEVTFIFLIEIMHQIIKKMYYLYDIHIAHCNLKFENILVNIVKSKVMNKIVHILL</sequence>
<dbReference type="SUPFAM" id="SSF56112">
    <property type="entry name" value="Protein kinase-like (PK-like)"/>
    <property type="match status" value="1"/>
</dbReference>
<accession>A0A2K1ITJ4</accession>
<dbReference type="Gene3D" id="3.30.200.20">
    <property type="entry name" value="Phosphorylase Kinase, domain 1"/>
    <property type="match status" value="1"/>
</dbReference>
<dbReference type="Gene3D" id="1.10.510.10">
    <property type="entry name" value="Transferase(Phosphotransferase) domain 1"/>
    <property type="match status" value="1"/>
</dbReference>
<dbReference type="EMBL" id="ABEU02000020">
    <property type="protein sequence ID" value="PNR32596.1"/>
    <property type="molecule type" value="Genomic_DNA"/>
</dbReference>
<dbReference type="InterPro" id="IPR000719">
    <property type="entry name" value="Prot_kinase_dom"/>
</dbReference>
<dbReference type="GO" id="GO:0005524">
    <property type="term" value="F:ATP binding"/>
    <property type="evidence" value="ECO:0007669"/>
    <property type="project" value="InterPro"/>
</dbReference>
<name>A0A2K1ITJ4_PHYPA</name>
<reference evidence="2 4" key="1">
    <citation type="journal article" date="2008" name="Science">
        <title>The Physcomitrella genome reveals evolutionary insights into the conquest of land by plants.</title>
        <authorList>
            <person name="Rensing S."/>
            <person name="Lang D."/>
            <person name="Zimmer A."/>
            <person name="Terry A."/>
            <person name="Salamov A."/>
            <person name="Shapiro H."/>
            <person name="Nishiyama T."/>
            <person name="Perroud P.-F."/>
            <person name="Lindquist E."/>
            <person name="Kamisugi Y."/>
            <person name="Tanahashi T."/>
            <person name="Sakakibara K."/>
            <person name="Fujita T."/>
            <person name="Oishi K."/>
            <person name="Shin-I T."/>
            <person name="Kuroki Y."/>
            <person name="Toyoda A."/>
            <person name="Suzuki Y."/>
            <person name="Hashimoto A."/>
            <person name="Yamaguchi K."/>
            <person name="Sugano A."/>
            <person name="Kohara Y."/>
            <person name="Fujiyama A."/>
            <person name="Anterola A."/>
            <person name="Aoki S."/>
            <person name="Ashton N."/>
            <person name="Barbazuk W.B."/>
            <person name="Barker E."/>
            <person name="Bennetzen J."/>
            <person name="Bezanilla M."/>
            <person name="Blankenship R."/>
            <person name="Cho S.H."/>
            <person name="Dutcher S."/>
            <person name="Estelle M."/>
            <person name="Fawcett J.A."/>
            <person name="Gundlach H."/>
            <person name="Hanada K."/>
            <person name="Heyl A."/>
            <person name="Hicks K.A."/>
            <person name="Hugh J."/>
            <person name="Lohr M."/>
            <person name="Mayer K."/>
            <person name="Melkozernov A."/>
            <person name="Murata T."/>
            <person name="Nelson D."/>
            <person name="Pils B."/>
            <person name="Prigge M."/>
            <person name="Reiss B."/>
            <person name="Renner T."/>
            <person name="Rombauts S."/>
            <person name="Rushton P."/>
            <person name="Sanderfoot A."/>
            <person name="Schween G."/>
            <person name="Shiu S.-H."/>
            <person name="Stueber K."/>
            <person name="Theodoulou F.L."/>
            <person name="Tu H."/>
            <person name="Van de Peer Y."/>
            <person name="Verrier P.J."/>
            <person name="Waters E."/>
            <person name="Wood A."/>
            <person name="Yang L."/>
            <person name="Cove D."/>
            <person name="Cuming A."/>
            <person name="Hasebe M."/>
            <person name="Lucas S."/>
            <person name="Mishler D.B."/>
            <person name="Reski R."/>
            <person name="Grigoriev I."/>
            <person name="Quatrano R.S."/>
            <person name="Boore J.L."/>
        </authorList>
    </citation>
    <scope>NUCLEOTIDE SEQUENCE [LARGE SCALE GENOMIC DNA]</scope>
    <source>
        <strain evidence="3 4">cv. Gransden 2004</strain>
    </source>
</reference>
<gene>
    <name evidence="2" type="ORF">PHYPA_024538</name>
</gene>
<reference evidence="3" key="3">
    <citation type="submission" date="2020-12" db="UniProtKB">
        <authorList>
            <consortium name="EnsemblPlants"/>
        </authorList>
    </citation>
    <scope>IDENTIFICATION</scope>
</reference>